<sequence length="429" mass="49350">METLQPPPPLALVKDDDPQFLQAANKKLPKKSRLSRLFSLPDLRSRHQALDTEDNRAPPLEFHVSGVDATPINLDNSALLAQDIHNDRYEWAVLYENQRGLTFFSIPYYSSLSLLPTDPSPFTIPEASLKRSKQPPLSLENYPLPDGNWKWVSRCWMIDMRSDSGEVQHDGFEYNWLFRRHNWRAQIGSFNAGGWVRRRRWIRLMVRPAKPRKEDLEVNGSPTTSPNPNLTPSTRPSYRLSAISTFSPSMSTNLTGSSSRWSQIEPDEVWQGELESDWQRCLFLLKHIDRDGRKLELWKLWLGFYHPEHKDDFQEKDKGKQRQKQWTEDRDLLPLPSELAPAEIISAETVAIAPKEHVVSVLRVHGQDMLHLFVFPESRVQFIKLLGQAGILSELNAGLSVDFWSYTVGLREILGPSNPELPISSRPFV</sequence>
<accession>A0A9P5NYJ1</accession>
<dbReference type="GO" id="GO:0007031">
    <property type="term" value="P:peroxisome organization"/>
    <property type="evidence" value="ECO:0007669"/>
    <property type="project" value="UniProtKB-ARBA"/>
</dbReference>
<dbReference type="AlphaFoldDB" id="A0A9P5NYJ1"/>
<protein>
    <recommendedName>
        <fullName evidence="2">TECPR1-like DysF domain-containing protein</fullName>
    </recommendedName>
</protein>
<feature type="compositionally biased region" description="Low complexity" evidence="1">
    <location>
        <begin position="221"/>
        <end position="235"/>
    </location>
</feature>
<evidence type="ECO:0000256" key="1">
    <source>
        <dbReference type="SAM" id="MobiDB-lite"/>
    </source>
</evidence>
<feature type="domain" description="TECPR1-like DysF" evidence="2">
    <location>
        <begin position="91"/>
        <end position="203"/>
    </location>
</feature>
<dbReference type="Pfam" id="PF06398">
    <property type="entry name" value="Pex24p"/>
    <property type="match status" value="1"/>
</dbReference>
<dbReference type="InterPro" id="IPR010482">
    <property type="entry name" value="TECPR1-like_DysF"/>
</dbReference>
<evidence type="ECO:0000259" key="2">
    <source>
        <dbReference type="Pfam" id="PF06398"/>
    </source>
</evidence>
<dbReference type="GO" id="GO:0005778">
    <property type="term" value="C:peroxisomal membrane"/>
    <property type="evidence" value="ECO:0007669"/>
    <property type="project" value="UniProtKB-ARBA"/>
</dbReference>
<dbReference type="Proteomes" id="UP000724874">
    <property type="component" value="Unassembled WGS sequence"/>
</dbReference>
<gene>
    <name evidence="3" type="ORF">CPB84DRAFT_1813266</name>
</gene>
<evidence type="ECO:0000313" key="4">
    <source>
        <dbReference type="Proteomes" id="UP000724874"/>
    </source>
</evidence>
<feature type="region of interest" description="Disordered" evidence="1">
    <location>
        <begin position="213"/>
        <end position="235"/>
    </location>
</feature>
<dbReference type="EMBL" id="JADNYJ010000010">
    <property type="protein sequence ID" value="KAF8909026.1"/>
    <property type="molecule type" value="Genomic_DNA"/>
</dbReference>
<comment type="caution">
    <text evidence="3">The sequence shown here is derived from an EMBL/GenBank/DDBJ whole genome shotgun (WGS) entry which is preliminary data.</text>
</comment>
<organism evidence="3 4">
    <name type="scientific">Gymnopilus junonius</name>
    <name type="common">Spectacular rustgill mushroom</name>
    <name type="synonym">Gymnopilus spectabilis subsp. junonius</name>
    <dbReference type="NCBI Taxonomy" id="109634"/>
    <lineage>
        <taxon>Eukaryota</taxon>
        <taxon>Fungi</taxon>
        <taxon>Dikarya</taxon>
        <taxon>Basidiomycota</taxon>
        <taxon>Agaricomycotina</taxon>
        <taxon>Agaricomycetes</taxon>
        <taxon>Agaricomycetidae</taxon>
        <taxon>Agaricales</taxon>
        <taxon>Agaricineae</taxon>
        <taxon>Hymenogastraceae</taxon>
        <taxon>Gymnopilus</taxon>
    </lineage>
</organism>
<keyword evidence="4" id="KW-1185">Reference proteome</keyword>
<evidence type="ECO:0000313" key="3">
    <source>
        <dbReference type="EMBL" id="KAF8909026.1"/>
    </source>
</evidence>
<reference evidence="3" key="1">
    <citation type="submission" date="2020-11" db="EMBL/GenBank/DDBJ databases">
        <authorList>
            <consortium name="DOE Joint Genome Institute"/>
            <person name="Ahrendt S."/>
            <person name="Riley R."/>
            <person name="Andreopoulos W."/>
            <person name="LaButti K."/>
            <person name="Pangilinan J."/>
            <person name="Ruiz-duenas F.J."/>
            <person name="Barrasa J.M."/>
            <person name="Sanchez-Garcia M."/>
            <person name="Camarero S."/>
            <person name="Miyauchi S."/>
            <person name="Serrano A."/>
            <person name="Linde D."/>
            <person name="Babiker R."/>
            <person name="Drula E."/>
            <person name="Ayuso-Fernandez I."/>
            <person name="Pacheco R."/>
            <person name="Padilla G."/>
            <person name="Ferreira P."/>
            <person name="Barriuso J."/>
            <person name="Kellner H."/>
            <person name="Castanera R."/>
            <person name="Alfaro M."/>
            <person name="Ramirez L."/>
            <person name="Pisabarro A.G."/>
            <person name="Kuo A."/>
            <person name="Tritt A."/>
            <person name="Lipzen A."/>
            <person name="He G."/>
            <person name="Yan M."/>
            <person name="Ng V."/>
            <person name="Cullen D."/>
            <person name="Martin F."/>
            <person name="Rosso M.-N."/>
            <person name="Henrissat B."/>
            <person name="Hibbett D."/>
            <person name="Martinez A.T."/>
            <person name="Grigoriev I.V."/>
        </authorList>
    </citation>
    <scope>NUCLEOTIDE SEQUENCE</scope>
    <source>
        <strain evidence="3">AH 44721</strain>
    </source>
</reference>
<proteinExistence type="predicted"/>
<name>A0A9P5NYJ1_GYMJU</name>
<dbReference type="OrthoDB" id="72441at2759"/>